<dbReference type="RefSeq" id="WP_129018383.1">
    <property type="nucleotide sequence ID" value="NZ_SDDZ01000012.1"/>
</dbReference>
<comment type="caution">
    <text evidence="1">The sequence shown here is derived from an EMBL/GenBank/DDBJ whole genome shotgun (WGS) entry which is preliminary data.</text>
</comment>
<evidence type="ECO:0000313" key="2">
    <source>
        <dbReference type="Proteomes" id="UP000289792"/>
    </source>
</evidence>
<dbReference type="OrthoDB" id="114489at2"/>
<accession>A0A4Q0XCE8</accession>
<evidence type="ECO:0008006" key="3">
    <source>
        <dbReference type="Google" id="ProtNLM"/>
    </source>
</evidence>
<evidence type="ECO:0000313" key="1">
    <source>
        <dbReference type="EMBL" id="RXJ45582.1"/>
    </source>
</evidence>
<sequence length="229" mass="25688">MRNNTLINLKIVAEVAHALGDLNAEVVYIGGAIISIYATDAAAEPPRVTTDVDVCVQVSSLGQMEALRERLQQKSIYPDPEGTHLYRYIYQGILIDFIPFEATPLGPTNPWLKPGFAKAFQTRIDDVEISVLPVSLFLATKWEAFKNRGTDPRWSHDFEDIIYVLDTNLELLDEVNVASSEVKNVLKLMSIFILEHPNSQEIIECHINQMTAHERAAIIKATLQSITQL</sequence>
<gene>
    <name evidence="1" type="ORF">ESZ48_15315</name>
</gene>
<reference evidence="1 2" key="1">
    <citation type="submission" date="2019-01" db="EMBL/GenBank/DDBJ databases">
        <title>Genome sequence of the Antarctic species Gelidibacter gilvus ACAM 158(T).</title>
        <authorList>
            <person name="Bowman J.P."/>
        </authorList>
    </citation>
    <scope>NUCLEOTIDE SEQUENCE [LARGE SCALE GENOMIC DNA]</scope>
    <source>
        <strain evidence="1 2">IC158</strain>
    </source>
</reference>
<proteinExistence type="predicted"/>
<name>A0A4Q0XCE8_9FLAO</name>
<dbReference type="EMBL" id="SDDZ01000012">
    <property type="protein sequence ID" value="RXJ45582.1"/>
    <property type="molecule type" value="Genomic_DNA"/>
</dbReference>
<keyword evidence="2" id="KW-1185">Reference proteome</keyword>
<organism evidence="1 2">
    <name type="scientific">Gelidibacter gilvus</name>
    <dbReference type="NCBI Taxonomy" id="59602"/>
    <lineage>
        <taxon>Bacteria</taxon>
        <taxon>Pseudomonadati</taxon>
        <taxon>Bacteroidota</taxon>
        <taxon>Flavobacteriia</taxon>
        <taxon>Flavobacteriales</taxon>
        <taxon>Flavobacteriaceae</taxon>
        <taxon>Gelidibacter</taxon>
    </lineage>
</organism>
<dbReference type="Proteomes" id="UP000289792">
    <property type="component" value="Unassembled WGS sequence"/>
</dbReference>
<protein>
    <recommendedName>
        <fullName evidence="3">Nucleotidyl transferase AbiEii/AbiGii toxin family protein</fullName>
    </recommendedName>
</protein>
<dbReference type="AlphaFoldDB" id="A0A4Q0XCE8"/>